<organism evidence="1 2">
    <name type="scientific">Caerostris darwini</name>
    <dbReference type="NCBI Taxonomy" id="1538125"/>
    <lineage>
        <taxon>Eukaryota</taxon>
        <taxon>Metazoa</taxon>
        <taxon>Ecdysozoa</taxon>
        <taxon>Arthropoda</taxon>
        <taxon>Chelicerata</taxon>
        <taxon>Arachnida</taxon>
        <taxon>Araneae</taxon>
        <taxon>Araneomorphae</taxon>
        <taxon>Entelegynae</taxon>
        <taxon>Araneoidea</taxon>
        <taxon>Araneidae</taxon>
        <taxon>Caerostris</taxon>
    </lineage>
</organism>
<proteinExistence type="predicted"/>
<comment type="caution">
    <text evidence="1">The sequence shown here is derived from an EMBL/GenBank/DDBJ whole genome shotgun (WGS) entry which is preliminary data.</text>
</comment>
<dbReference type="AlphaFoldDB" id="A0AAV4U193"/>
<dbReference type="Proteomes" id="UP001054837">
    <property type="component" value="Unassembled WGS sequence"/>
</dbReference>
<keyword evidence="2" id="KW-1185">Reference proteome</keyword>
<sequence>MDAIAYNVWTPSSSVAKQKVDINVNELWKNDRFYIMWDCDSKLAEDMYIDPQAIQSDPVSKSCIVGGKKPMFFHYRVPDCLRRYYMTVILCLLLLSNQRGESFLKKYRTLLIFVYLML</sequence>
<gene>
    <name evidence="1" type="ORF">CDAR_1291</name>
</gene>
<accession>A0AAV4U193</accession>
<dbReference type="EMBL" id="BPLQ01010558">
    <property type="protein sequence ID" value="GIY51558.1"/>
    <property type="molecule type" value="Genomic_DNA"/>
</dbReference>
<evidence type="ECO:0000313" key="1">
    <source>
        <dbReference type="EMBL" id="GIY51558.1"/>
    </source>
</evidence>
<evidence type="ECO:0000313" key="2">
    <source>
        <dbReference type="Proteomes" id="UP001054837"/>
    </source>
</evidence>
<name>A0AAV4U193_9ARAC</name>
<reference evidence="1 2" key="1">
    <citation type="submission" date="2021-06" db="EMBL/GenBank/DDBJ databases">
        <title>Caerostris darwini draft genome.</title>
        <authorList>
            <person name="Kono N."/>
            <person name="Arakawa K."/>
        </authorList>
    </citation>
    <scope>NUCLEOTIDE SEQUENCE [LARGE SCALE GENOMIC DNA]</scope>
</reference>
<protein>
    <submittedName>
        <fullName evidence="1">Uncharacterized protein</fullName>
    </submittedName>
</protein>